<dbReference type="EMBL" id="CAFBLJ010000138">
    <property type="protein sequence ID" value="CAB4881995.1"/>
    <property type="molecule type" value="Genomic_DNA"/>
</dbReference>
<evidence type="ECO:0000256" key="9">
    <source>
        <dbReference type="ARBA" id="ARBA00022989"/>
    </source>
</evidence>
<accession>A0A6J7EL60</accession>
<proteinExistence type="inferred from homology"/>
<feature type="transmembrane region" description="Helical" evidence="13">
    <location>
        <begin position="74"/>
        <end position="94"/>
    </location>
</feature>
<evidence type="ECO:0000256" key="12">
    <source>
        <dbReference type="SAM" id="MobiDB-lite"/>
    </source>
</evidence>
<keyword evidence="11 13" id="KW-0472">Membrane</keyword>
<feature type="transmembrane region" description="Helical" evidence="13">
    <location>
        <begin position="423"/>
        <end position="442"/>
    </location>
</feature>
<evidence type="ECO:0000256" key="2">
    <source>
        <dbReference type="ARBA" id="ARBA00007019"/>
    </source>
</evidence>
<evidence type="ECO:0000256" key="11">
    <source>
        <dbReference type="ARBA" id="ARBA00023136"/>
    </source>
</evidence>
<keyword evidence="8" id="KW-0630">Potassium</keyword>
<keyword evidence="6 13" id="KW-0812">Transmembrane</keyword>
<feature type="region of interest" description="Disordered" evidence="12">
    <location>
        <begin position="1"/>
        <end position="28"/>
    </location>
</feature>
<comment type="subcellular location">
    <subcellularLocation>
        <location evidence="1">Membrane</location>
        <topology evidence="1">Multi-pass membrane protein</topology>
    </subcellularLocation>
</comment>
<dbReference type="InterPro" id="IPR053951">
    <property type="entry name" value="K_trans_N"/>
</dbReference>
<dbReference type="InterPro" id="IPR053952">
    <property type="entry name" value="K_trans_C"/>
</dbReference>
<keyword evidence="10" id="KW-0406">Ion transport</keyword>
<feature type="transmembrane region" description="Helical" evidence="13">
    <location>
        <begin position="125"/>
        <end position="141"/>
    </location>
</feature>
<evidence type="ECO:0000259" key="14">
    <source>
        <dbReference type="Pfam" id="PF02705"/>
    </source>
</evidence>
<sequence>MSTDSESSQQVDPEHLADGTDHGHSSGHGPKVGMGALALGALGIVYGDIGTSPLYAFREAFEHQHLDAANPVNALGVVSIAFWALIIIISIKYLTFMMRADNHGEGGILALTAMIMPKGVGSRKISFAVALGIFGTALLYGDGLITPAISVLSAVEGAKEATSALDSFIIPIAVAILAVLFLVQKRGTGGIGRVFGPIMVIWFATLAALGLNQVIQRPSVLKAVNPVYGYDFFAASPMTAFLTLGSIFLVVTGGEALYADMGHFGRRPIQISWYCFVLPALLLNYFGQAALILGNPEAVERPFFKLAPEWAIVPLVVLATMATVIASQALISGAFSLTVQAVQLDYLPRIKIRHTSSDHRGQVYVPLVNWMLMIGCIGLVLTFQSSKNLAAAYGIAVTSTMAITTMLFYILAVNRWNWSKAKALAVTVPLLLIDLAFLGANIPKIPKGGWFPLLIAVGLLVQMMTWRKGRQLVAARIHRGERPIGEVLDEYAKVARVPGTAVFMFKDLGKAPPALVNNLKHNKVLHKCTLIVAVETADVPRVDASQRSVVTKVEPGVFQILLKFGFTEEPNVVEALSVINERGLDFDLDDSTFFLGHESIIAGKVPGMNPLLEHLFVLLNRGADSAGRFFNLPNDKIFEVGSHVEI</sequence>
<dbReference type="InterPro" id="IPR023051">
    <property type="entry name" value="Kup"/>
</dbReference>
<gene>
    <name evidence="16" type="ORF">UFOPK3304_01735</name>
</gene>
<dbReference type="AlphaFoldDB" id="A0A6J7EL60"/>
<evidence type="ECO:0000259" key="15">
    <source>
        <dbReference type="Pfam" id="PF22776"/>
    </source>
</evidence>
<feature type="transmembrane region" description="Helical" evidence="13">
    <location>
        <begin position="235"/>
        <end position="259"/>
    </location>
</feature>
<keyword evidence="9 13" id="KW-1133">Transmembrane helix</keyword>
<evidence type="ECO:0000256" key="8">
    <source>
        <dbReference type="ARBA" id="ARBA00022958"/>
    </source>
</evidence>
<evidence type="ECO:0000256" key="4">
    <source>
        <dbReference type="ARBA" id="ARBA00022475"/>
    </source>
</evidence>
<dbReference type="InterPro" id="IPR003855">
    <property type="entry name" value="K+_transporter"/>
</dbReference>
<feature type="domain" description="K+ potassium transporter C-terminal" evidence="15">
    <location>
        <begin position="498"/>
        <end position="646"/>
    </location>
</feature>
<evidence type="ECO:0000256" key="5">
    <source>
        <dbReference type="ARBA" id="ARBA00022538"/>
    </source>
</evidence>
<name>A0A6J7EL60_9ZZZZ</name>
<feature type="transmembrane region" description="Helical" evidence="13">
    <location>
        <begin position="390"/>
        <end position="411"/>
    </location>
</feature>
<reference evidence="16" key="1">
    <citation type="submission" date="2020-05" db="EMBL/GenBank/DDBJ databases">
        <authorList>
            <person name="Chiriac C."/>
            <person name="Salcher M."/>
            <person name="Ghai R."/>
            <person name="Kavagutti S V."/>
        </authorList>
    </citation>
    <scope>NUCLEOTIDE SEQUENCE</scope>
</reference>
<feature type="compositionally biased region" description="Basic and acidic residues" evidence="12">
    <location>
        <begin position="12"/>
        <end position="24"/>
    </location>
</feature>
<protein>
    <submittedName>
        <fullName evidence="16">Unannotated protein</fullName>
    </submittedName>
</protein>
<feature type="transmembrane region" description="Helical" evidence="13">
    <location>
        <begin position="448"/>
        <end position="466"/>
    </location>
</feature>
<evidence type="ECO:0000256" key="13">
    <source>
        <dbReference type="SAM" id="Phobius"/>
    </source>
</evidence>
<dbReference type="Pfam" id="PF02705">
    <property type="entry name" value="K_trans"/>
    <property type="match status" value="1"/>
</dbReference>
<feature type="transmembrane region" description="Helical" evidence="13">
    <location>
        <begin position="271"/>
        <end position="292"/>
    </location>
</feature>
<keyword evidence="7" id="KW-0769">Symport</keyword>
<evidence type="ECO:0000256" key="3">
    <source>
        <dbReference type="ARBA" id="ARBA00022448"/>
    </source>
</evidence>
<dbReference type="HAMAP" id="MF_01522">
    <property type="entry name" value="Kup"/>
    <property type="match status" value="1"/>
</dbReference>
<evidence type="ECO:0000256" key="1">
    <source>
        <dbReference type="ARBA" id="ARBA00004141"/>
    </source>
</evidence>
<keyword evidence="4" id="KW-1003">Cell membrane</keyword>
<feature type="transmembrane region" description="Helical" evidence="13">
    <location>
        <begin position="161"/>
        <end position="182"/>
    </location>
</feature>
<feature type="compositionally biased region" description="Polar residues" evidence="12">
    <location>
        <begin position="1"/>
        <end position="11"/>
    </location>
</feature>
<evidence type="ECO:0000313" key="16">
    <source>
        <dbReference type="EMBL" id="CAB4881995.1"/>
    </source>
</evidence>
<organism evidence="16">
    <name type="scientific">freshwater metagenome</name>
    <dbReference type="NCBI Taxonomy" id="449393"/>
    <lineage>
        <taxon>unclassified sequences</taxon>
        <taxon>metagenomes</taxon>
        <taxon>ecological metagenomes</taxon>
    </lineage>
</organism>
<evidence type="ECO:0000256" key="7">
    <source>
        <dbReference type="ARBA" id="ARBA00022847"/>
    </source>
</evidence>
<dbReference type="Pfam" id="PF22776">
    <property type="entry name" value="K_trans_C"/>
    <property type="match status" value="1"/>
</dbReference>
<feature type="domain" description="K+ potassium transporter integral membrane" evidence="14">
    <location>
        <begin position="37"/>
        <end position="488"/>
    </location>
</feature>
<feature type="transmembrane region" description="Helical" evidence="13">
    <location>
        <begin position="194"/>
        <end position="215"/>
    </location>
</feature>
<keyword evidence="5" id="KW-0633">Potassium transport</keyword>
<feature type="transmembrane region" description="Helical" evidence="13">
    <location>
        <begin position="312"/>
        <end position="342"/>
    </location>
</feature>
<dbReference type="GO" id="GO:0015079">
    <property type="term" value="F:potassium ion transmembrane transporter activity"/>
    <property type="evidence" value="ECO:0007669"/>
    <property type="project" value="InterPro"/>
</dbReference>
<feature type="transmembrane region" description="Helical" evidence="13">
    <location>
        <begin position="363"/>
        <end position="384"/>
    </location>
</feature>
<dbReference type="GO" id="GO:0016020">
    <property type="term" value="C:membrane"/>
    <property type="evidence" value="ECO:0007669"/>
    <property type="project" value="UniProtKB-SubCell"/>
</dbReference>
<dbReference type="GO" id="GO:0015293">
    <property type="term" value="F:symporter activity"/>
    <property type="evidence" value="ECO:0007669"/>
    <property type="project" value="UniProtKB-KW"/>
</dbReference>
<keyword evidence="3" id="KW-0813">Transport</keyword>
<dbReference type="PANTHER" id="PTHR30540:SF79">
    <property type="entry name" value="LOW AFFINITY POTASSIUM TRANSPORT SYSTEM PROTEIN KUP"/>
    <property type="match status" value="1"/>
</dbReference>
<dbReference type="PANTHER" id="PTHR30540">
    <property type="entry name" value="OSMOTIC STRESS POTASSIUM TRANSPORTER"/>
    <property type="match status" value="1"/>
</dbReference>
<evidence type="ECO:0000256" key="6">
    <source>
        <dbReference type="ARBA" id="ARBA00022692"/>
    </source>
</evidence>
<evidence type="ECO:0000256" key="10">
    <source>
        <dbReference type="ARBA" id="ARBA00023065"/>
    </source>
</evidence>
<comment type="similarity">
    <text evidence="2">Belongs to the HAK/KUP transporter (TC 2.A.72) family.</text>
</comment>